<evidence type="ECO:0000256" key="8">
    <source>
        <dbReference type="ARBA" id="ARBA00023136"/>
    </source>
</evidence>
<dbReference type="AlphaFoldDB" id="A0A4V2R4H4"/>
<keyword evidence="14" id="KW-0282">Flagellum</keyword>
<keyword evidence="7" id="KW-0283">Flagellar rotation</keyword>
<comment type="function">
    <text evidence="10">FliG is one of three proteins (FliG, FliN, FliM) that forms the rotor-mounted switch complex (C ring), located at the base of the basal body. This complex interacts with the CheY and CheZ chemotaxis proteins, in addition to contacting components of the motor that determine the direction of flagellar rotation.</text>
</comment>
<dbReference type="Pfam" id="PF14842">
    <property type="entry name" value="FliG_N"/>
    <property type="match status" value="1"/>
</dbReference>
<keyword evidence="5" id="KW-1003">Cell membrane</keyword>
<comment type="subcellular location">
    <subcellularLocation>
        <location evidence="1">Bacterial flagellum basal body</location>
    </subcellularLocation>
    <subcellularLocation>
        <location evidence="2">Cell membrane</location>
        <topology evidence="2">Peripheral membrane protein</topology>
        <orientation evidence="2">Cytoplasmic side</orientation>
    </subcellularLocation>
</comment>
<dbReference type="PANTHER" id="PTHR30534">
    <property type="entry name" value="FLAGELLAR MOTOR SWITCH PROTEIN FLIG"/>
    <property type="match status" value="1"/>
</dbReference>
<proteinExistence type="inferred from homology"/>
<keyword evidence="14" id="KW-0966">Cell projection</keyword>
<evidence type="ECO:0000259" key="12">
    <source>
        <dbReference type="Pfam" id="PF14841"/>
    </source>
</evidence>
<evidence type="ECO:0000256" key="5">
    <source>
        <dbReference type="ARBA" id="ARBA00022475"/>
    </source>
</evidence>
<dbReference type="Pfam" id="PF14841">
    <property type="entry name" value="FliG_M"/>
    <property type="match status" value="1"/>
</dbReference>
<dbReference type="PANTHER" id="PTHR30534:SF0">
    <property type="entry name" value="FLAGELLAR MOTOR SWITCH PROTEIN FLIG"/>
    <property type="match status" value="1"/>
</dbReference>
<evidence type="ECO:0000313" key="15">
    <source>
        <dbReference type="Proteomes" id="UP000295277"/>
    </source>
</evidence>
<feature type="domain" description="Flagellar motor switch protein FliG middle" evidence="12">
    <location>
        <begin position="128"/>
        <end position="197"/>
    </location>
</feature>
<name>A0A4V2R4H4_9RHOB</name>
<dbReference type="InterPro" id="IPR023087">
    <property type="entry name" value="Flg_Motor_Flig_C"/>
</dbReference>
<keyword evidence="14" id="KW-0969">Cilium</keyword>
<evidence type="ECO:0000259" key="11">
    <source>
        <dbReference type="Pfam" id="PF01706"/>
    </source>
</evidence>
<evidence type="ECO:0000256" key="2">
    <source>
        <dbReference type="ARBA" id="ARBA00004413"/>
    </source>
</evidence>
<dbReference type="EMBL" id="SLVM01000010">
    <property type="protein sequence ID" value="TCM84744.1"/>
    <property type="molecule type" value="Genomic_DNA"/>
</dbReference>
<evidence type="ECO:0000256" key="7">
    <source>
        <dbReference type="ARBA" id="ARBA00022779"/>
    </source>
</evidence>
<sequence>MTSLTPSLPGHIRSAVGLTRRRKAAIIVRLLLNEGVTLPLGDLPAELQTSLADEIAALRYIDAPTLESVVEEFLAELELAGLAFPGGIDGAIELLGEHLSPEAAAALQAQLAGDRPTDPWVLLSEQDPKKLAELLMSESPEVAAIVLAKLPSQIAAAALGQMPGPEARRIAFAISRTSGVPPAAIARIGAALARRLLDAPVRAFEMPTEKRMGAILDAAPAATRDDVLQGLAETDADLAERVRRAVFTFADIPARLAPLDVQALTRTVDQPVLITAMAGADEKNAPTVEFILSNMSQRMSAQLREEIAERGPPSTEETEAAMSEITAALRGLEAAGEIRLKAATGQG</sequence>
<dbReference type="RefSeq" id="WP_243642023.1">
    <property type="nucleotide sequence ID" value="NZ_SLVM01000010.1"/>
</dbReference>
<evidence type="ECO:0000256" key="6">
    <source>
        <dbReference type="ARBA" id="ARBA00022500"/>
    </source>
</evidence>
<dbReference type="Proteomes" id="UP000295277">
    <property type="component" value="Unassembled WGS sequence"/>
</dbReference>
<dbReference type="GO" id="GO:0009425">
    <property type="term" value="C:bacterial-type flagellum basal body"/>
    <property type="evidence" value="ECO:0007669"/>
    <property type="project" value="UniProtKB-SubCell"/>
</dbReference>
<keyword evidence="8" id="KW-0472">Membrane</keyword>
<dbReference type="GO" id="GO:0005886">
    <property type="term" value="C:plasma membrane"/>
    <property type="evidence" value="ECO:0007669"/>
    <property type="project" value="UniProtKB-SubCell"/>
</dbReference>
<keyword evidence="9" id="KW-0975">Bacterial flagellum</keyword>
<comment type="similarity">
    <text evidence="3">Belongs to the FliG family.</text>
</comment>
<evidence type="ECO:0000256" key="1">
    <source>
        <dbReference type="ARBA" id="ARBA00004117"/>
    </source>
</evidence>
<evidence type="ECO:0000256" key="3">
    <source>
        <dbReference type="ARBA" id="ARBA00010299"/>
    </source>
</evidence>
<feature type="domain" description="Flagellar motor switch protein FliG N-terminal" evidence="13">
    <location>
        <begin position="18"/>
        <end position="120"/>
    </location>
</feature>
<evidence type="ECO:0000313" key="14">
    <source>
        <dbReference type="EMBL" id="TCM84744.1"/>
    </source>
</evidence>
<keyword evidence="15" id="KW-1185">Reference proteome</keyword>
<evidence type="ECO:0000256" key="10">
    <source>
        <dbReference type="ARBA" id="ARBA00025598"/>
    </source>
</evidence>
<dbReference type="InterPro" id="IPR032779">
    <property type="entry name" value="FliG_M"/>
</dbReference>
<dbReference type="GO" id="GO:0071973">
    <property type="term" value="P:bacterial-type flagellum-dependent cell motility"/>
    <property type="evidence" value="ECO:0007669"/>
    <property type="project" value="InterPro"/>
</dbReference>
<dbReference type="GO" id="GO:0003774">
    <property type="term" value="F:cytoskeletal motor activity"/>
    <property type="evidence" value="ECO:0007669"/>
    <property type="project" value="InterPro"/>
</dbReference>
<protein>
    <recommendedName>
        <fullName evidence="4">Flagellar motor switch protein FliG</fullName>
    </recommendedName>
</protein>
<dbReference type="SUPFAM" id="SSF48029">
    <property type="entry name" value="FliG"/>
    <property type="match status" value="2"/>
</dbReference>
<dbReference type="Pfam" id="PF01706">
    <property type="entry name" value="FliG_C"/>
    <property type="match status" value="1"/>
</dbReference>
<comment type="caution">
    <text evidence="14">The sequence shown here is derived from an EMBL/GenBank/DDBJ whole genome shotgun (WGS) entry which is preliminary data.</text>
</comment>
<evidence type="ECO:0000259" key="13">
    <source>
        <dbReference type="Pfam" id="PF14842"/>
    </source>
</evidence>
<dbReference type="InterPro" id="IPR028263">
    <property type="entry name" value="FliG_N"/>
</dbReference>
<organism evidence="14 15">
    <name type="scientific">Rhodovulum steppense</name>
    <dbReference type="NCBI Taxonomy" id="540251"/>
    <lineage>
        <taxon>Bacteria</taxon>
        <taxon>Pseudomonadati</taxon>
        <taxon>Pseudomonadota</taxon>
        <taxon>Alphaproteobacteria</taxon>
        <taxon>Rhodobacterales</taxon>
        <taxon>Paracoccaceae</taxon>
        <taxon>Rhodovulum</taxon>
    </lineage>
</organism>
<evidence type="ECO:0000256" key="9">
    <source>
        <dbReference type="ARBA" id="ARBA00023143"/>
    </source>
</evidence>
<keyword evidence="6" id="KW-0145">Chemotaxis</keyword>
<evidence type="ECO:0000256" key="4">
    <source>
        <dbReference type="ARBA" id="ARBA00021870"/>
    </source>
</evidence>
<reference evidence="14 15" key="1">
    <citation type="submission" date="2019-03" db="EMBL/GenBank/DDBJ databases">
        <title>Genomic Encyclopedia of Type Strains, Phase IV (KMG-IV): sequencing the most valuable type-strain genomes for metagenomic binning, comparative biology and taxonomic classification.</title>
        <authorList>
            <person name="Goeker M."/>
        </authorList>
    </citation>
    <scope>NUCLEOTIDE SEQUENCE [LARGE SCALE GENOMIC DNA]</scope>
    <source>
        <strain evidence="14 15">DSM 21153</strain>
    </source>
</reference>
<accession>A0A4V2R4H4</accession>
<dbReference type="GO" id="GO:0006935">
    <property type="term" value="P:chemotaxis"/>
    <property type="evidence" value="ECO:0007669"/>
    <property type="project" value="UniProtKB-KW"/>
</dbReference>
<dbReference type="InterPro" id="IPR000090">
    <property type="entry name" value="Flg_Motor_Flig"/>
</dbReference>
<dbReference type="PRINTS" id="PR00954">
    <property type="entry name" value="FLGMOTORFLIG"/>
</dbReference>
<feature type="domain" description="Flagellar motor switch protein FliG C-terminal" evidence="11">
    <location>
        <begin position="230"/>
        <end position="340"/>
    </location>
</feature>
<gene>
    <name evidence="14" type="ORF">EV216_11060</name>
</gene>
<dbReference type="InterPro" id="IPR011002">
    <property type="entry name" value="FliG_a-hlx"/>
</dbReference>
<dbReference type="Gene3D" id="1.10.220.30">
    <property type="match status" value="3"/>
</dbReference>